<dbReference type="OrthoDB" id="2160613at2759"/>
<feature type="compositionally biased region" description="Acidic residues" evidence="4">
    <location>
        <begin position="196"/>
        <end position="233"/>
    </location>
</feature>
<dbReference type="GO" id="GO:0005634">
    <property type="term" value="C:nucleus"/>
    <property type="evidence" value="ECO:0007669"/>
    <property type="project" value="TreeGrafter"/>
</dbReference>
<dbReference type="Pfam" id="PF12799">
    <property type="entry name" value="LRR_4"/>
    <property type="match status" value="1"/>
</dbReference>
<dbReference type="GO" id="GO:0042393">
    <property type="term" value="F:histone binding"/>
    <property type="evidence" value="ECO:0007669"/>
    <property type="project" value="TreeGrafter"/>
</dbReference>
<dbReference type="Gene3D" id="3.80.10.10">
    <property type="entry name" value="Ribonuclease Inhibitor"/>
    <property type="match status" value="1"/>
</dbReference>
<feature type="compositionally biased region" description="Basic and acidic residues" evidence="4">
    <location>
        <begin position="270"/>
        <end position="279"/>
    </location>
</feature>
<evidence type="ECO:0000256" key="4">
    <source>
        <dbReference type="SAM" id="MobiDB-lite"/>
    </source>
</evidence>
<dbReference type="SUPFAM" id="SSF52058">
    <property type="entry name" value="L domain-like"/>
    <property type="match status" value="1"/>
</dbReference>
<evidence type="ECO:0000313" key="6">
    <source>
        <dbReference type="Proteomes" id="UP000186922"/>
    </source>
</evidence>
<dbReference type="STRING" id="947166.A0A1D1VUV6"/>
<comment type="similarity">
    <text evidence="3">Belongs to the ANP32 family.</text>
</comment>
<evidence type="ECO:0000256" key="1">
    <source>
        <dbReference type="ARBA" id="ARBA00022614"/>
    </source>
</evidence>
<protein>
    <recommendedName>
        <fullName evidence="7">U2A'/phosphoprotein 32 family A C-terminal domain-containing protein</fullName>
    </recommendedName>
</protein>
<keyword evidence="6" id="KW-1185">Reference proteome</keyword>
<dbReference type="PANTHER" id="PTHR11375:SF0">
    <property type="entry name" value="ACIDIC LEUCINE-RICH NUCLEAR PHOSPHOPROTEIN 32 FAMILY MEMBER A"/>
    <property type="match status" value="1"/>
</dbReference>
<dbReference type="Proteomes" id="UP000186922">
    <property type="component" value="Unassembled WGS sequence"/>
</dbReference>
<feature type="region of interest" description="Disordered" evidence="4">
    <location>
        <begin position="193"/>
        <end position="279"/>
    </location>
</feature>
<comment type="caution">
    <text evidence="5">The sequence shown here is derived from an EMBL/GenBank/DDBJ whole genome shotgun (WGS) entry which is preliminary data.</text>
</comment>
<dbReference type="InterPro" id="IPR025875">
    <property type="entry name" value="Leu-rich_rpt_4"/>
</dbReference>
<evidence type="ECO:0000313" key="5">
    <source>
        <dbReference type="EMBL" id="GAV05262.1"/>
    </source>
</evidence>
<accession>A0A1D1VUV6</accession>
<evidence type="ECO:0000256" key="3">
    <source>
        <dbReference type="ARBA" id="ARBA00025777"/>
    </source>
</evidence>
<gene>
    <name evidence="5" type="primary">RvY_15420-1</name>
    <name evidence="5" type="synonym">RvY_15420.1</name>
    <name evidence="5" type="ORF">RvY_15420</name>
</gene>
<organism evidence="5 6">
    <name type="scientific">Ramazzottius varieornatus</name>
    <name type="common">Water bear</name>
    <name type="synonym">Tardigrade</name>
    <dbReference type="NCBI Taxonomy" id="947166"/>
    <lineage>
        <taxon>Eukaryota</taxon>
        <taxon>Metazoa</taxon>
        <taxon>Ecdysozoa</taxon>
        <taxon>Tardigrada</taxon>
        <taxon>Eutardigrada</taxon>
        <taxon>Parachela</taxon>
        <taxon>Hypsibioidea</taxon>
        <taxon>Ramazzottiidae</taxon>
        <taxon>Ramazzottius</taxon>
    </lineage>
</organism>
<dbReference type="PANTHER" id="PTHR11375">
    <property type="entry name" value="ACIDIC LEUCINE-RICH NUCLEAR PHOSPHOPROTEIN 32"/>
    <property type="match status" value="1"/>
</dbReference>
<sequence>MFKNPNSGTDVLLKRTSVGAWQAKTCKIKMVKVRGSWMNMGKITDLKTLILTADKERPAATVKKLTLDGAKAEDLSAVTELLESHIGLQSLSLVAVGLTSLHGLPQLPTLRKLYVGDNKLSGSLDVVAVQCPNLEELSLVGNQRIKTMEVLAPLKALGKLKVLDVIDCGLVQKDPENYRKGLREYFPQLEIVDGMDGNDQEVMMDDGDSEDEELDSDHEEEDYTDTDGEDNDENDRFIDVDTYQSEGEMEDESAGSAAMSEQPAANGRKTLNERTENKK</sequence>
<evidence type="ECO:0008006" key="7">
    <source>
        <dbReference type="Google" id="ProtNLM"/>
    </source>
</evidence>
<name>A0A1D1VUV6_RAMVA</name>
<dbReference type="AlphaFoldDB" id="A0A1D1VUV6"/>
<proteinExistence type="inferred from homology"/>
<keyword evidence="1" id="KW-0433">Leucine-rich repeat</keyword>
<dbReference type="InterPro" id="IPR032675">
    <property type="entry name" value="LRR_dom_sf"/>
</dbReference>
<evidence type="ECO:0000256" key="2">
    <source>
        <dbReference type="ARBA" id="ARBA00022737"/>
    </source>
</evidence>
<keyword evidence="2" id="KW-0677">Repeat</keyword>
<reference evidence="5 6" key="1">
    <citation type="journal article" date="2016" name="Nat. Commun.">
        <title>Extremotolerant tardigrade genome and improved radiotolerance of human cultured cells by tardigrade-unique protein.</title>
        <authorList>
            <person name="Hashimoto T."/>
            <person name="Horikawa D.D."/>
            <person name="Saito Y."/>
            <person name="Kuwahara H."/>
            <person name="Kozuka-Hata H."/>
            <person name="Shin-I T."/>
            <person name="Minakuchi Y."/>
            <person name="Ohishi K."/>
            <person name="Motoyama A."/>
            <person name="Aizu T."/>
            <person name="Enomoto A."/>
            <person name="Kondo K."/>
            <person name="Tanaka S."/>
            <person name="Hara Y."/>
            <person name="Koshikawa S."/>
            <person name="Sagara H."/>
            <person name="Miura T."/>
            <person name="Yokobori S."/>
            <person name="Miyagawa K."/>
            <person name="Suzuki Y."/>
            <person name="Kubo T."/>
            <person name="Oyama M."/>
            <person name="Kohara Y."/>
            <person name="Fujiyama A."/>
            <person name="Arakawa K."/>
            <person name="Katayama T."/>
            <person name="Toyoda A."/>
            <person name="Kunieda T."/>
        </authorList>
    </citation>
    <scope>NUCLEOTIDE SEQUENCE [LARGE SCALE GENOMIC DNA]</scope>
    <source>
        <strain evidence="5 6">YOKOZUNA-1</strain>
    </source>
</reference>
<dbReference type="InterPro" id="IPR045081">
    <property type="entry name" value="AN32"/>
</dbReference>
<dbReference type="EMBL" id="BDGG01000012">
    <property type="protein sequence ID" value="GAV05262.1"/>
    <property type="molecule type" value="Genomic_DNA"/>
</dbReference>